<dbReference type="AlphaFoldDB" id="A0A3M7QMP3"/>
<evidence type="ECO:0000313" key="1">
    <source>
        <dbReference type="EMBL" id="RNA12592.1"/>
    </source>
</evidence>
<comment type="caution">
    <text evidence="1">The sequence shown here is derived from an EMBL/GenBank/DDBJ whole genome shotgun (WGS) entry which is preliminary data.</text>
</comment>
<dbReference type="Proteomes" id="UP000276133">
    <property type="component" value="Unassembled WGS sequence"/>
</dbReference>
<accession>A0A3M7QMP3</accession>
<reference evidence="1 2" key="1">
    <citation type="journal article" date="2018" name="Sci. Rep.">
        <title>Genomic signatures of local adaptation to the degree of environmental predictability in rotifers.</title>
        <authorList>
            <person name="Franch-Gras L."/>
            <person name="Hahn C."/>
            <person name="Garcia-Roger E.M."/>
            <person name="Carmona M.J."/>
            <person name="Serra M."/>
            <person name="Gomez A."/>
        </authorList>
    </citation>
    <scope>NUCLEOTIDE SEQUENCE [LARGE SCALE GENOMIC DNA]</scope>
    <source>
        <strain evidence="1">HYR1</strain>
    </source>
</reference>
<gene>
    <name evidence="1" type="ORF">BpHYR1_009077</name>
</gene>
<evidence type="ECO:0000313" key="2">
    <source>
        <dbReference type="Proteomes" id="UP000276133"/>
    </source>
</evidence>
<sequence length="79" mass="8952">MRCVVIFWKPNLSAHPSAMCLWQEHLWFMTSIKPDRHNSGVSPPPVATSLLISFSITLISELIMSSPIVGSLNDWSMYF</sequence>
<name>A0A3M7QMP3_BRAPC</name>
<dbReference type="EMBL" id="REGN01005653">
    <property type="protein sequence ID" value="RNA12592.1"/>
    <property type="molecule type" value="Genomic_DNA"/>
</dbReference>
<keyword evidence="2" id="KW-1185">Reference proteome</keyword>
<proteinExistence type="predicted"/>
<protein>
    <submittedName>
        <fullName evidence="1">Uncharacterized protein</fullName>
    </submittedName>
</protein>
<organism evidence="1 2">
    <name type="scientific">Brachionus plicatilis</name>
    <name type="common">Marine rotifer</name>
    <name type="synonym">Brachionus muelleri</name>
    <dbReference type="NCBI Taxonomy" id="10195"/>
    <lineage>
        <taxon>Eukaryota</taxon>
        <taxon>Metazoa</taxon>
        <taxon>Spiralia</taxon>
        <taxon>Gnathifera</taxon>
        <taxon>Rotifera</taxon>
        <taxon>Eurotatoria</taxon>
        <taxon>Monogononta</taxon>
        <taxon>Pseudotrocha</taxon>
        <taxon>Ploima</taxon>
        <taxon>Brachionidae</taxon>
        <taxon>Brachionus</taxon>
    </lineage>
</organism>